<dbReference type="UniPathway" id="UPA00148"/>
<evidence type="ECO:0000256" key="2">
    <source>
        <dbReference type="ARBA" id="ARBA00004953"/>
    </source>
</evidence>
<dbReference type="EMBL" id="FOQA01000001">
    <property type="protein sequence ID" value="SFH52826.1"/>
    <property type="molecule type" value="Genomic_DNA"/>
</dbReference>
<keyword evidence="11" id="KW-1185">Reference proteome</keyword>
<comment type="function">
    <text evidence="9">Converts cobyric acid to cobinamide by the addition of aminopropanol on the F carboxylic group.</text>
</comment>
<dbReference type="OrthoDB" id="9811967at2"/>
<dbReference type="NCBIfam" id="TIGR00380">
    <property type="entry name" value="cobal_cbiB"/>
    <property type="match status" value="1"/>
</dbReference>
<evidence type="ECO:0000256" key="4">
    <source>
        <dbReference type="ARBA" id="ARBA00022475"/>
    </source>
</evidence>
<evidence type="ECO:0000256" key="1">
    <source>
        <dbReference type="ARBA" id="ARBA00004651"/>
    </source>
</evidence>
<dbReference type="GO" id="GO:0005886">
    <property type="term" value="C:plasma membrane"/>
    <property type="evidence" value="ECO:0007669"/>
    <property type="project" value="UniProtKB-SubCell"/>
</dbReference>
<evidence type="ECO:0000313" key="11">
    <source>
        <dbReference type="Proteomes" id="UP000199287"/>
    </source>
</evidence>
<keyword evidence="5 9" id="KW-0169">Cobalamin biosynthesis</keyword>
<dbReference type="GO" id="GO:0048472">
    <property type="term" value="F:threonine-phosphate decarboxylase activity"/>
    <property type="evidence" value="ECO:0007669"/>
    <property type="project" value="InterPro"/>
</dbReference>
<evidence type="ECO:0000313" key="10">
    <source>
        <dbReference type="EMBL" id="SFH52826.1"/>
    </source>
</evidence>
<evidence type="ECO:0000256" key="8">
    <source>
        <dbReference type="ARBA" id="ARBA00023136"/>
    </source>
</evidence>
<feature type="transmembrane region" description="Helical" evidence="9">
    <location>
        <begin position="50"/>
        <end position="71"/>
    </location>
</feature>
<evidence type="ECO:0000256" key="3">
    <source>
        <dbReference type="ARBA" id="ARBA00006263"/>
    </source>
</evidence>
<evidence type="ECO:0000256" key="6">
    <source>
        <dbReference type="ARBA" id="ARBA00022692"/>
    </source>
</evidence>
<accession>A0A1I3ASP4</accession>
<keyword evidence="8 9" id="KW-0472">Membrane</keyword>
<keyword evidence="7 9" id="KW-1133">Transmembrane helix</keyword>
<feature type="transmembrane region" description="Helical" evidence="9">
    <location>
        <begin position="202"/>
        <end position="221"/>
    </location>
</feature>
<feature type="transmembrane region" description="Helical" evidence="9">
    <location>
        <begin position="297"/>
        <end position="318"/>
    </location>
</feature>
<comment type="similarity">
    <text evidence="3 9">Belongs to the CobD/CbiB family.</text>
</comment>
<keyword evidence="6 9" id="KW-0812">Transmembrane</keyword>
<name>A0A1I3ASP4_9FIRM</name>
<dbReference type="InterPro" id="IPR004485">
    <property type="entry name" value="Cobalamin_biosynth_CobD/CbiB"/>
</dbReference>
<dbReference type="Pfam" id="PF03186">
    <property type="entry name" value="CobD_Cbib"/>
    <property type="match status" value="1"/>
</dbReference>
<keyword evidence="4 9" id="KW-1003">Cell membrane</keyword>
<proteinExistence type="inferred from homology"/>
<dbReference type="AlphaFoldDB" id="A0A1I3ASP4"/>
<dbReference type="Proteomes" id="UP000199287">
    <property type="component" value="Unassembled WGS sequence"/>
</dbReference>
<feature type="transmembrane region" description="Helical" evidence="9">
    <location>
        <begin position="154"/>
        <end position="175"/>
    </location>
</feature>
<feature type="transmembrane region" description="Helical" evidence="9">
    <location>
        <begin position="77"/>
        <end position="99"/>
    </location>
</feature>
<dbReference type="STRING" id="69895.SAMN05192551_101377"/>
<dbReference type="PANTHER" id="PTHR34308:SF1">
    <property type="entry name" value="COBALAMIN BIOSYNTHESIS PROTEIN CBIB"/>
    <property type="match status" value="1"/>
</dbReference>
<gene>
    <name evidence="9" type="primary">cobD</name>
    <name evidence="10" type="ORF">SAMN05192551_101377</name>
</gene>
<comment type="subcellular location">
    <subcellularLocation>
        <location evidence="1 9">Cell membrane</location>
        <topology evidence="1 9">Multi-pass membrane protein</topology>
    </subcellularLocation>
</comment>
<protein>
    <recommendedName>
        <fullName evidence="9">Cobalamin biosynthesis protein CobD</fullName>
    </recommendedName>
</protein>
<dbReference type="RefSeq" id="WP_093369033.1">
    <property type="nucleotide sequence ID" value="NZ_FOQA01000001.1"/>
</dbReference>
<organism evidence="10 11">
    <name type="scientific">Tindallia magadiensis</name>
    <dbReference type="NCBI Taxonomy" id="69895"/>
    <lineage>
        <taxon>Bacteria</taxon>
        <taxon>Bacillati</taxon>
        <taxon>Bacillota</taxon>
        <taxon>Clostridia</taxon>
        <taxon>Peptostreptococcales</taxon>
        <taxon>Tindalliaceae</taxon>
        <taxon>Tindallia</taxon>
    </lineage>
</organism>
<dbReference type="GO" id="GO:0009236">
    <property type="term" value="P:cobalamin biosynthetic process"/>
    <property type="evidence" value="ECO:0007669"/>
    <property type="project" value="UniProtKB-UniRule"/>
</dbReference>
<dbReference type="GO" id="GO:0015420">
    <property type="term" value="F:ABC-type vitamin B12 transporter activity"/>
    <property type="evidence" value="ECO:0007669"/>
    <property type="project" value="UniProtKB-UniRule"/>
</dbReference>
<reference evidence="11" key="1">
    <citation type="submission" date="2016-10" db="EMBL/GenBank/DDBJ databases">
        <authorList>
            <person name="Varghese N."/>
            <person name="Submissions S."/>
        </authorList>
    </citation>
    <scope>NUCLEOTIDE SEQUENCE [LARGE SCALE GENOMIC DNA]</scope>
    <source>
        <strain evidence="11">Z-7934</strain>
    </source>
</reference>
<evidence type="ECO:0000256" key="5">
    <source>
        <dbReference type="ARBA" id="ARBA00022573"/>
    </source>
</evidence>
<evidence type="ECO:0000256" key="7">
    <source>
        <dbReference type="ARBA" id="ARBA00022989"/>
    </source>
</evidence>
<dbReference type="PANTHER" id="PTHR34308">
    <property type="entry name" value="COBALAMIN BIOSYNTHESIS PROTEIN CBIB"/>
    <property type="match status" value="1"/>
</dbReference>
<evidence type="ECO:0000256" key="9">
    <source>
        <dbReference type="HAMAP-Rule" id="MF_00024"/>
    </source>
</evidence>
<comment type="pathway">
    <text evidence="2 9">Cofactor biosynthesis; adenosylcobalamin biosynthesis.</text>
</comment>
<sequence length="324" mass="36727">MIIISAFLLDWLLGDPENWPHPVRYIGKLITFLENKLRSEKQRTSKQEMLAGFLLTIMVIFITLVSTWLLQRLFSSVHIFLGVVFYTYLAYTTIAVTSLNTSAMNVYEKLCSQDIEGARYYLSMIVGRDTDRLDESEITKAVIETVAENYSDGVVAPILYLFIGGPLLALTYKAINTMDSMIGYKNEEYIFFGRFAAKLDDVANWIPARLSVLFLLIAIKIRGLNWRKSFKIMLRDRMNHSSPNAGYPESTIAGALGIQLGGDNYYFGKKISKPTIGDNETHVFKDMICKTTDIMRIASLLLVMFLGFLLIGIGGFRWSMVGMY</sequence>
<dbReference type="HAMAP" id="MF_00024">
    <property type="entry name" value="CobD_CbiB"/>
    <property type="match status" value="1"/>
</dbReference>